<feature type="active site" description="Nucleophile" evidence="5">
    <location>
        <position position="217"/>
    </location>
</feature>
<keyword evidence="8" id="KW-0732">Signal</keyword>
<feature type="site" description="Cleavage; by autolysis" evidence="7">
    <location>
        <begin position="216"/>
        <end position="217"/>
    </location>
</feature>
<keyword evidence="2" id="KW-0378">Hydrolase</keyword>
<dbReference type="EMBL" id="FUZF01000016">
    <property type="protein sequence ID" value="SKB95649.1"/>
    <property type="molecule type" value="Genomic_DNA"/>
</dbReference>
<dbReference type="GO" id="GO:0006508">
    <property type="term" value="P:proteolysis"/>
    <property type="evidence" value="ECO:0007669"/>
    <property type="project" value="UniProtKB-KW"/>
</dbReference>
<evidence type="ECO:0000313" key="9">
    <source>
        <dbReference type="EMBL" id="SKB95649.1"/>
    </source>
</evidence>
<feature type="signal peptide" evidence="8">
    <location>
        <begin position="1"/>
        <end position="24"/>
    </location>
</feature>
<keyword evidence="3" id="KW-0068">Autocatalytic cleavage</keyword>
<proteinExistence type="predicted"/>
<dbReference type="STRING" id="1513896.SAMN05660841_03261"/>
<evidence type="ECO:0000256" key="1">
    <source>
        <dbReference type="ARBA" id="ARBA00022670"/>
    </source>
</evidence>
<protein>
    <recommendedName>
        <fullName evidence="4">Isoaspartyl peptidase</fullName>
    </recommendedName>
</protein>
<evidence type="ECO:0000256" key="3">
    <source>
        <dbReference type="ARBA" id="ARBA00022813"/>
    </source>
</evidence>
<dbReference type="AlphaFoldDB" id="A0A1T5FHL3"/>
<evidence type="ECO:0000256" key="8">
    <source>
        <dbReference type="SAM" id="SignalP"/>
    </source>
</evidence>
<evidence type="ECO:0000256" key="5">
    <source>
        <dbReference type="PIRSR" id="PIRSR600246-1"/>
    </source>
</evidence>
<evidence type="ECO:0000256" key="7">
    <source>
        <dbReference type="PIRSR" id="PIRSR600246-3"/>
    </source>
</evidence>
<accession>A0A1T5FHL3</accession>
<evidence type="ECO:0000256" key="6">
    <source>
        <dbReference type="PIRSR" id="PIRSR600246-2"/>
    </source>
</evidence>
<sequence>MKNIFRIFCLVGVASAVLSCTDQAVKTDETKYVMVIHGGAGTIEKQHMTPEKEAAYTAALTEALQSGYDLLKEGKSSMDAVQAAVNVMENSPLFNAGKGAVFTNEGKNELDASIMDGKTLKAGAVAGVTNIKNPINAARAVMDKSEHVMMVGKGAELFAASNGCDTVPASYFFTQERWDQLQRTKREEETGRAAFNDVDIRKSRISGVADADKKFGTVGAVALDKDGNLAAGTSTGGMTNKRYGRVGDSPIIGAGTYCNNLTAGISSTGWGEYYIREVAANRVSALIELKKLSIEDATKQVIDEIGKMGGDGGIIGLDKSGKVAMTFNTSGMYRGTVDENGKISVYIYK</sequence>
<feature type="binding site" evidence="6">
    <location>
        <begin position="268"/>
        <end position="271"/>
    </location>
    <ligand>
        <name>substrate</name>
    </ligand>
</feature>
<dbReference type="SUPFAM" id="SSF56235">
    <property type="entry name" value="N-terminal nucleophile aminohydrolases (Ntn hydrolases)"/>
    <property type="match status" value="1"/>
</dbReference>
<keyword evidence="1" id="KW-0645">Protease</keyword>
<organism evidence="9 10">
    <name type="scientific">Sphingobacterium nematocida</name>
    <dbReference type="NCBI Taxonomy" id="1513896"/>
    <lineage>
        <taxon>Bacteria</taxon>
        <taxon>Pseudomonadati</taxon>
        <taxon>Bacteroidota</taxon>
        <taxon>Sphingobacteriia</taxon>
        <taxon>Sphingobacteriales</taxon>
        <taxon>Sphingobacteriaceae</taxon>
        <taxon>Sphingobacterium</taxon>
    </lineage>
</organism>
<dbReference type="Pfam" id="PF01112">
    <property type="entry name" value="Asparaginase_2"/>
    <property type="match status" value="1"/>
</dbReference>
<reference evidence="10" key="1">
    <citation type="submission" date="2017-02" db="EMBL/GenBank/DDBJ databases">
        <authorList>
            <person name="Varghese N."/>
            <person name="Submissions S."/>
        </authorList>
    </citation>
    <scope>NUCLEOTIDE SEQUENCE [LARGE SCALE GENOMIC DNA]</scope>
    <source>
        <strain evidence="10">DSM 24091</strain>
    </source>
</reference>
<name>A0A1T5FHL3_9SPHI</name>
<dbReference type="PANTHER" id="PTHR10188:SF6">
    <property type="entry name" value="N(4)-(BETA-N-ACETYLGLUCOSAMINYL)-L-ASPARAGINASE"/>
    <property type="match status" value="1"/>
</dbReference>
<evidence type="ECO:0000256" key="2">
    <source>
        <dbReference type="ARBA" id="ARBA00022801"/>
    </source>
</evidence>
<dbReference type="InterPro" id="IPR000246">
    <property type="entry name" value="Peptidase_T2"/>
</dbReference>
<dbReference type="CDD" id="cd04701">
    <property type="entry name" value="Asparaginase_2"/>
    <property type="match status" value="1"/>
</dbReference>
<evidence type="ECO:0000256" key="4">
    <source>
        <dbReference type="ARBA" id="ARBA00069124"/>
    </source>
</evidence>
<feature type="chain" id="PRO_5010585188" description="Isoaspartyl peptidase" evidence="8">
    <location>
        <begin position="25"/>
        <end position="349"/>
    </location>
</feature>
<gene>
    <name evidence="9" type="ORF">SAMN05660841_03261</name>
</gene>
<feature type="binding site" evidence="6">
    <location>
        <begin position="245"/>
        <end position="248"/>
    </location>
    <ligand>
        <name>substrate</name>
    </ligand>
</feature>
<dbReference type="Gene3D" id="3.60.20.30">
    <property type="entry name" value="(Glycosyl)asparaginase"/>
    <property type="match status" value="1"/>
</dbReference>
<dbReference type="RefSeq" id="WP_079644640.1">
    <property type="nucleotide sequence ID" value="NZ_FUZF01000016.1"/>
</dbReference>
<dbReference type="FunFam" id="3.60.20.30:FF:000001">
    <property type="entry name" value="Isoaspartyl peptidase/L-asparaginase"/>
    <property type="match status" value="1"/>
</dbReference>
<keyword evidence="10" id="KW-1185">Reference proteome</keyword>
<dbReference type="OrthoDB" id="9780217at2"/>
<dbReference type="GO" id="GO:0016811">
    <property type="term" value="F:hydrolase activity, acting on carbon-nitrogen (but not peptide) bonds, in linear amides"/>
    <property type="evidence" value="ECO:0007669"/>
    <property type="project" value="UniProtKB-ARBA"/>
</dbReference>
<evidence type="ECO:0000313" key="10">
    <source>
        <dbReference type="Proteomes" id="UP000190150"/>
    </source>
</evidence>
<dbReference type="InterPro" id="IPR029055">
    <property type="entry name" value="Ntn_hydrolases_N"/>
</dbReference>
<dbReference type="GO" id="GO:0008233">
    <property type="term" value="F:peptidase activity"/>
    <property type="evidence" value="ECO:0007669"/>
    <property type="project" value="UniProtKB-KW"/>
</dbReference>
<dbReference type="PROSITE" id="PS51257">
    <property type="entry name" value="PROKAR_LIPOPROTEIN"/>
    <property type="match status" value="1"/>
</dbReference>
<dbReference type="PANTHER" id="PTHR10188">
    <property type="entry name" value="L-ASPARAGINASE"/>
    <property type="match status" value="1"/>
</dbReference>
<dbReference type="Proteomes" id="UP000190150">
    <property type="component" value="Unassembled WGS sequence"/>
</dbReference>